<dbReference type="PANTHER" id="PTHR11952:SF2">
    <property type="entry name" value="LD24639P"/>
    <property type="match status" value="1"/>
</dbReference>
<evidence type="ECO:0000256" key="3">
    <source>
        <dbReference type="ARBA" id="ARBA00012457"/>
    </source>
</evidence>
<accession>A0A6F9DWK2</accession>
<dbReference type="InterPro" id="IPR039741">
    <property type="entry name" value="UDP-sugar_pyrophosphorylase"/>
</dbReference>
<dbReference type="InterPro" id="IPR002618">
    <property type="entry name" value="UDPGP_fam"/>
</dbReference>
<comment type="pathway">
    <text evidence="1">Nucleotide-sugar biosynthesis; UDP-N-acetyl-alpha-D-glucosamine biosynthesis; UDP-N-acetyl-alpha-D-glucosamine from N-acetyl-alpha-D-glucosamine 1-phosphate: step 1/1.</text>
</comment>
<sequence>MATFNETFEKLKCFNQEHLLAHFSNLSEFDQNQLLTEINSFDFGQIEKLHNQSLHQSNQNGNIDALMEPVPIELFGSVSKSNADDKAMWEAEGLRSIADGKVAVLLLAGGQGTRLGVNYPKGMYNIGLPSSKTLYQIKAERIRKLQELAFERFGKHGIIPWYIMTSDATRKQTQDFFEKHEYFGLKENQVKFFEQFTLPCLDFQGKVLLANPHKLAVAPDGNGGLYKALTHWKILDDMERRGIECTHVHCVDNILIRIADPRFIGFCRKMQADCGAKVVEKSAPHEAVGVVCKVDGVYQVVEYSEVSEDTACKKDKSGRLVFNAGNICNHYFTTDFLKKVCGSAEDLPHHVAKKKIPHVNENGAIIKPDKVNGIKMEKFVFDVFKYSKKFVVFDVPREDEFSPLKNAEGAASSSPTQARWALTSLHHRRIVAAGGRVEDSSGCIVDPQDCADKSKEYPISCEISPLLSYDGEGLAALVEGKILKSPVYLDESSHTPVNGSTTITN</sequence>
<gene>
    <name evidence="7" type="primary">Uap1</name>
</gene>
<keyword evidence="4" id="KW-0808">Transferase</keyword>
<dbReference type="Gene3D" id="3.90.550.10">
    <property type="entry name" value="Spore Coat Polysaccharide Biosynthesis Protein SpsA, Chain A"/>
    <property type="match status" value="1"/>
</dbReference>
<dbReference type="PANTHER" id="PTHR11952">
    <property type="entry name" value="UDP- GLUCOSE PYROPHOSPHORYLASE"/>
    <property type="match status" value="1"/>
</dbReference>
<dbReference type="Pfam" id="PF01704">
    <property type="entry name" value="UDPGP"/>
    <property type="match status" value="1"/>
</dbReference>
<organism evidence="7">
    <name type="scientific">Phallusia mammillata</name>
    <dbReference type="NCBI Taxonomy" id="59560"/>
    <lineage>
        <taxon>Eukaryota</taxon>
        <taxon>Metazoa</taxon>
        <taxon>Chordata</taxon>
        <taxon>Tunicata</taxon>
        <taxon>Ascidiacea</taxon>
        <taxon>Phlebobranchia</taxon>
        <taxon>Ascidiidae</taxon>
        <taxon>Phallusia</taxon>
    </lineage>
</organism>
<evidence type="ECO:0000256" key="2">
    <source>
        <dbReference type="ARBA" id="ARBA00010401"/>
    </source>
</evidence>
<reference evidence="7" key="1">
    <citation type="submission" date="2020-04" db="EMBL/GenBank/DDBJ databases">
        <authorList>
            <person name="Neveu A P."/>
        </authorList>
    </citation>
    <scope>NUCLEOTIDE SEQUENCE</scope>
    <source>
        <tissue evidence="7">Whole embryo</tissue>
    </source>
</reference>
<dbReference type="GO" id="GO:0003977">
    <property type="term" value="F:UDP-N-acetylglucosamine diphosphorylase activity"/>
    <property type="evidence" value="ECO:0007669"/>
    <property type="project" value="UniProtKB-EC"/>
</dbReference>
<dbReference type="FunFam" id="3.90.550.10:FF:000075">
    <property type="entry name" value="Probable UDP-N-acetylglucosamine pyrophosphorylase"/>
    <property type="match status" value="1"/>
</dbReference>
<dbReference type="InterPro" id="IPR029044">
    <property type="entry name" value="Nucleotide-diphossugar_trans"/>
</dbReference>
<proteinExistence type="evidence at transcript level"/>
<name>A0A6F9DWK2_9ASCI</name>
<dbReference type="EC" id="2.7.7.23" evidence="3"/>
<dbReference type="GO" id="GO:0006048">
    <property type="term" value="P:UDP-N-acetylglucosamine biosynthetic process"/>
    <property type="evidence" value="ECO:0007669"/>
    <property type="project" value="TreeGrafter"/>
</dbReference>
<dbReference type="SUPFAM" id="SSF53448">
    <property type="entry name" value="Nucleotide-diphospho-sugar transferases"/>
    <property type="match status" value="1"/>
</dbReference>
<evidence type="ECO:0000313" key="7">
    <source>
        <dbReference type="EMBL" id="CAB3267418.1"/>
    </source>
</evidence>
<evidence type="ECO:0000256" key="1">
    <source>
        <dbReference type="ARBA" id="ARBA00005208"/>
    </source>
</evidence>
<comment type="catalytic activity">
    <reaction evidence="6">
        <text>N-acetyl-alpha-D-glucosamine 1-phosphate + UTP + H(+) = UDP-N-acetyl-alpha-D-glucosamine + diphosphate</text>
        <dbReference type="Rhea" id="RHEA:13509"/>
        <dbReference type="ChEBI" id="CHEBI:15378"/>
        <dbReference type="ChEBI" id="CHEBI:33019"/>
        <dbReference type="ChEBI" id="CHEBI:46398"/>
        <dbReference type="ChEBI" id="CHEBI:57705"/>
        <dbReference type="ChEBI" id="CHEBI:57776"/>
        <dbReference type="EC" id="2.7.7.23"/>
    </reaction>
</comment>
<comment type="similarity">
    <text evidence="2">Belongs to the UDPGP type 1 family.</text>
</comment>
<dbReference type="CDD" id="cd04193">
    <property type="entry name" value="UDPGlcNAc_PPase"/>
    <property type="match status" value="1"/>
</dbReference>
<evidence type="ECO:0000256" key="4">
    <source>
        <dbReference type="ARBA" id="ARBA00022679"/>
    </source>
</evidence>
<dbReference type="EMBL" id="LR791556">
    <property type="protein sequence ID" value="CAB3267418.1"/>
    <property type="molecule type" value="mRNA"/>
</dbReference>
<evidence type="ECO:0000256" key="5">
    <source>
        <dbReference type="ARBA" id="ARBA00022695"/>
    </source>
</evidence>
<dbReference type="AlphaFoldDB" id="A0A6F9DWK2"/>
<protein>
    <recommendedName>
        <fullName evidence="3">UDP-N-acetylglucosamine diphosphorylase</fullName>
        <ecNumber evidence="3">2.7.7.23</ecNumber>
    </recommendedName>
</protein>
<keyword evidence="5" id="KW-0548">Nucleotidyltransferase</keyword>
<evidence type="ECO:0000256" key="6">
    <source>
        <dbReference type="ARBA" id="ARBA00048493"/>
    </source>
</evidence>